<comment type="caution">
    <text evidence="3">The sequence shown here is derived from an EMBL/GenBank/DDBJ whole genome shotgun (WGS) entry which is preliminary data.</text>
</comment>
<dbReference type="AlphaFoldDB" id="A0A852U1A2"/>
<keyword evidence="2" id="KW-1133">Transmembrane helix</keyword>
<keyword evidence="4" id="KW-1185">Reference proteome</keyword>
<evidence type="ECO:0000313" key="4">
    <source>
        <dbReference type="Proteomes" id="UP000589036"/>
    </source>
</evidence>
<gene>
    <name evidence="3" type="ORF">HDA32_005746</name>
</gene>
<accession>A0A852U1A2</accession>
<evidence type="ECO:0000256" key="1">
    <source>
        <dbReference type="SAM" id="MobiDB-lite"/>
    </source>
</evidence>
<protein>
    <submittedName>
        <fullName evidence="3">Uncharacterized protein</fullName>
    </submittedName>
</protein>
<name>A0A852U1A2_9ACTN</name>
<dbReference type="Proteomes" id="UP000589036">
    <property type="component" value="Unassembled WGS sequence"/>
</dbReference>
<sequence length="156" mass="17167">MATTTATNPADITDPTNPTGRLRAVTARPRGRRFSAAPQPPPPRREPYPVRPLRPGNDPADPAPEGSVLPAWMHRANAEAAQRPQDSRHSRHQHVITDADLARLRAQANGVAYWPRHSGKKPRRPWHHRHAFTAGFLTALALTTPAIPVILLVLTP</sequence>
<evidence type="ECO:0000313" key="3">
    <source>
        <dbReference type="EMBL" id="NYE50626.1"/>
    </source>
</evidence>
<evidence type="ECO:0000256" key="2">
    <source>
        <dbReference type="SAM" id="Phobius"/>
    </source>
</evidence>
<feature type="region of interest" description="Disordered" evidence="1">
    <location>
        <begin position="1"/>
        <end position="69"/>
    </location>
</feature>
<dbReference type="RefSeq" id="WP_179646079.1">
    <property type="nucleotide sequence ID" value="NZ_BAAAYY010000044.1"/>
</dbReference>
<proteinExistence type="predicted"/>
<keyword evidence="2" id="KW-0472">Membrane</keyword>
<feature type="compositionally biased region" description="Polar residues" evidence="1">
    <location>
        <begin position="1"/>
        <end position="19"/>
    </location>
</feature>
<reference evidence="3 4" key="1">
    <citation type="submission" date="2020-07" db="EMBL/GenBank/DDBJ databases">
        <title>Sequencing the genomes of 1000 actinobacteria strains.</title>
        <authorList>
            <person name="Klenk H.-P."/>
        </authorList>
    </citation>
    <scope>NUCLEOTIDE SEQUENCE [LARGE SCALE GENOMIC DNA]</scope>
    <source>
        <strain evidence="3 4">CXB654</strain>
    </source>
</reference>
<keyword evidence="2" id="KW-0812">Transmembrane</keyword>
<feature type="transmembrane region" description="Helical" evidence="2">
    <location>
        <begin position="131"/>
        <end position="154"/>
    </location>
</feature>
<dbReference type="EMBL" id="JACCCC010000001">
    <property type="protein sequence ID" value="NYE50626.1"/>
    <property type="molecule type" value="Genomic_DNA"/>
</dbReference>
<organism evidence="3 4">
    <name type="scientific">Spinactinospora alkalitolerans</name>
    <dbReference type="NCBI Taxonomy" id="687207"/>
    <lineage>
        <taxon>Bacteria</taxon>
        <taxon>Bacillati</taxon>
        <taxon>Actinomycetota</taxon>
        <taxon>Actinomycetes</taxon>
        <taxon>Streptosporangiales</taxon>
        <taxon>Nocardiopsidaceae</taxon>
        <taxon>Spinactinospora</taxon>
    </lineage>
</organism>